<dbReference type="EMBL" id="JBFRYB010000002">
    <property type="protein sequence ID" value="MEX1667061.1"/>
    <property type="molecule type" value="Genomic_DNA"/>
</dbReference>
<evidence type="ECO:0000259" key="5">
    <source>
        <dbReference type="PROSITE" id="PS50043"/>
    </source>
</evidence>
<dbReference type="PRINTS" id="PR00038">
    <property type="entry name" value="HTHLUXR"/>
</dbReference>
<keyword evidence="7" id="KW-1185">Reference proteome</keyword>
<keyword evidence="2" id="KW-0805">Transcription regulation</keyword>
<dbReference type="CDD" id="cd06170">
    <property type="entry name" value="LuxR_C_like"/>
    <property type="match status" value="1"/>
</dbReference>
<dbReference type="InterPro" id="IPR059106">
    <property type="entry name" value="WHD_MalT"/>
</dbReference>
<evidence type="ECO:0000256" key="4">
    <source>
        <dbReference type="ARBA" id="ARBA00023163"/>
    </source>
</evidence>
<dbReference type="SUPFAM" id="SSF52540">
    <property type="entry name" value="P-loop containing nucleoside triphosphate hydrolases"/>
    <property type="match status" value="1"/>
</dbReference>
<organism evidence="6 7">
    <name type="scientific">Zhongshania arctica</name>
    <dbReference type="NCBI Taxonomy" id="3238302"/>
    <lineage>
        <taxon>Bacteria</taxon>
        <taxon>Pseudomonadati</taxon>
        <taxon>Pseudomonadota</taxon>
        <taxon>Gammaproteobacteria</taxon>
        <taxon>Cellvibrionales</taxon>
        <taxon>Spongiibacteraceae</taxon>
        <taxon>Zhongshania</taxon>
    </lineage>
</organism>
<dbReference type="InterPro" id="IPR056884">
    <property type="entry name" value="NPHP3-like_N"/>
</dbReference>
<dbReference type="PANTHER" id="PTHR44688:SF16">
    <property type="entry name" value="DNA-BINDING TRANSCRIPTIONAL ACTIVATOR DEVR_DOSR"/>
    <property type="match status" value="1"/>
</dbReference>
<evidence type="ECO:0000256" key="3">
    <source>
        <dbReference type="ARBA" id="ARBA00023125"/>
    </source>
</evidence>
<evidence type="ECO:0000256" key="1">
    <source>
        <dbReference type="ARBA" id="ARBA00022737"/>
    </source>
</evidence>
<dbReference type="Proteomes" id="UP001557484">
    <property type="component" value="Unassembled WGS sequence"/>
</dbReference>
<dbReference type="SMART" id="SM00421">
    <property type="entry name" value="HTH_LUXR"/>
    <property type="match status" value="1"/>
</dbReference>
<dbReference type="RefSeq" id="WP_368377175.1">
    <property type="nucleotide sequence ID" value="NZ_JBFRYB010000002.1"/>
</dbReference>
<dbReference type="PANTHER" id="PTHR44688">
    <property type="entry name" value="DNA-BINDING TRANSCRIPTIONAL ACTIVATOR DEVR_DOSR"/>
    <property type="match status" value="1"/>
</dbReference>
<dbReference type="Gene3D" id="3.40.50.300">
    <property type="entry name" value="P-loop containing nucleotide triphosphate hydrolases"/>
    <property type="match status" value="1"/>
</dbReference>
<dbReference type="Pfam" id="PF25873">
    <property type="entry name" value="WHD_MalT"/>
    <property type="match status" value="1"/>
</dbReference>
<evidence type="ECO:0000313" key="6">
    <source>
        <dbReference type="EMBL" id="MEX1667061.1"/>
    </source>
</evidence>
<keyword evidence="4" id="KW-0804">Transcription</keyword>
<comment type="caution">
    <text evidence="6">The sequence shown here is derived from an EMBL/GenBank/DDBJ whole genome shotgun (WGS) entry which is preliminary data.</text>
</comment>
<sequence length="903" mass="101620">MSVSRHFQIITTKTLPPQKRGKQVVRHNEAELLKQITEARLSSVVAPPGFGKTNILSRSFRHLHALGYLVAWVSFDAQDNQFYRFLSYVLASLHQSNALKREWRELLVETSPEDQGDHLLSSLIEVLSDSDNDLYLILDDFHHIRDRQIHDFLKRLTDYAPSNFHLIIGSRRRLEIGFYRSVQNGLYAEIGASQLQLNLADTQYFFRECCDMELSPADVERWHRDTEGWVFPLKLASISIKQRPGFALGEFLLKDRGISEYLSDEILEDMPKPFANFVMAMAVPDIFCSDTCGYIAGVDNPAYFLDQMLAQNLFIERLTSEGEWFQLHPFFRSYLESRLHKEAPGLLVSLHRKAREWFEQNNMPSFAIKHAIDAGDSKFLGALLEKSCYDLLFNGQYMELVGWAQLLGDEDVRSRPKLCFAVAFNYILMHQFSEGRRLIASLTDSAKFRRQLGEFSDGLPVLLGVDAVFRDDVKAAMEHCQGWLSSVHSPGKTLPLLLITGCNVLSYCMLYEGRFAEGLDVQVSWKAVPESEAPAYGITCAHCLEGLIYLHMGDVDAAERSFVKAKRVAVDKLGEFSIYSSFATAFHAEIRYQQGDARFLLEEVLPSLDTISKIGLVDSLIHSFPLVASVLHLQGRSVEANDILDRAESLARLCDWPRLALASMHQKLRFAIAGRASVDRQLINTKVEKIEADNVGRLNISAQYYLGMIKAESRAAIGQYAEAIELAASLHQLLVAKGFVYLGFLTNVRLAFFYGASGDSVRAIDILTECLDFAVRDKLIQVFVDVSYIYPGLINESRDVLTSTDHANLLLAISDQIGSHGESKGDVRSIIAASSLELELNISEREMQILELLGQGLTSKHIARSLSIGQETVKWHIKNIFGKLEVNSRVSAVQKGRRIGLIA</sequence>
<reference evidence="6 7" key="1">
    <citation type="journal article" date="2011" name="Int. J. Syst. Evol. Microbiol.">
        <title>Zhongshania antarctica gen. nov., sp. nov. and Zhongshania guokunii sp. nov., gammaproteobacteria respectively isolated from coastal attached (fast) ice and surface seawater of the Antarctic.</title>
        <authorList>
            <person name="Li H.J."/>
            <person name="Zhang X.Y."/>
            <person name="Chen C.X."/>
            <person name="Zhang Y.J."/>
            <person name="Gao Z.M."/>
            <person name="Yu Y."/>
            <person name="Chen X.L."/>
            <person name="Chen B."/>
            <person name="Zhang Y.Z."/>
        </authorList>
    </citation>
    <scope>NUCLEOTIDE SEQUENCE [LARGE SCALE GENOMIC DNA]</scope>
    <source>
        <strain evidence="6 7">R06B22</strain>
    </source>
</reference>
<keyword evidence="1" id="KW-0677">Repeat</keyword>
<keyword evidence="3" id="KW-0238">DNA-binding</keyword>
<evidence type="ECO:0000256" key="2">
    <source>
        <dbReference type="ARBA" id="ARBA00023015"/>
    </source>
</evidence>
<accession>A0ABV3U0N9</accession>
<evidence type="ECO:0000313" key="7">
    <source>
        <dbReference type="Proteomes" id="UP001557484"/>
    </source>
</evidence>
<proteinExistence type="predicted"/>
<dbReference type="Gene3D" id="1.25.40.10">
    <property type="entry name" value="Tetratricopeptide repeat domain"/>
    <property type="match status" value="1"/>
</dbReference>
<dbReference type="SUPFAM" id="SSF46894">
    <property type="entry name" value="C-terminal effector domain of the bipartite response regulators"/>
    <property type="match status" value="1"/>
</dbReference>
<dbReference type="PROSITE" id="PS50043">
    <property type="entry name" value="HTH_LUXR_2"/>
    <property type="match status" value="1"/>
</dbReference>
<dbReference type="PROSITE" id="PS00622">
    <property type="entry name" value="HTH_LUXR_1"/>
    <property type="match status" value="1"/>
</dbReference>
<dbReference type="InterPro" id="IPR016032">
    <property type="entry name" value="Sig_transdc_resp-reg_C-effctor"/>
</dbReference>
<gene>
    <name evidence="6" type="ORF">AB4875_16310</name>
</gene>
<dbReference type="InterPro" id="IPR011990">
    <property type="entry name" value="TPR-like_helical_dom_sf"/>
</dbReference>
<feature type="domain" description="HTH luxR-type" evidence="5">
    <location>
        <begin position="835"/>
        <end position="900"/>
    </location>
</feature>
<dbReference type="Pfam" id="PF24883">
    <property type="entry name" value="NPHP3_N"/>
    <property type="match status" value="1"/>
</dbReference>
<name>A0ABV3U0N9_9GAMM</name>
<dbReference type="Pfam" id="PF00196">
    <property type="entry name" value="GerE"/>
    <property type="match status" value="1"/>
</dbReference>
<dbReference type="InterPro" id="IPR000792">
    <property type="entry name" value="Tscrpt_reg_LuxR_C"/>
</dbReference>
<dbReference type="InterPro" id="IPR036388">
    <property type="entry name" value="WH-like_DNA-bd_sf"/>
</dbReference>
<protein>
    <submittedName>
        <fullName evidence="6">LuxR C-terminal-related transcriptional regulator</fullName>
    </submittedName>
</protein>
<dbReference type="Gene3D" id="1.10.10.10">
    <property type="entry name" value="Winged helix-like DNA-binding domain superfamily/Winged helix DNA-binding domain"/>
    <property type="match status" value="1"/>
</dbReference>
<dbReference type="InterPro" id="IPR027417">
    <property type="entry name" value="P-loop_NTPase"/>
</dbReference>